<proteinExistence type="predicted"/>
<reference evidence="4" key="1">
    <citation type="submission" date="2020-03" db="EMBL/GenBank/DDBJ databases">
        <title>Site-based positive gene gene selection in Geosmithia morbida across the United States reveals a broad range of putative effectors and factors for local host and environmental adapation.</title>
        <authorList>
            <person name="Onufrak A."/>
            <person name="Murdoch R.W."/>
            <person name="Gazis R."/>
            <person name="Huff M."/>
            <person name="Staton M."/>
            <person name="Klingeman W."/>
            <person name="Hadziabdic D."/>
        </authorList>
    </citation>
    <scope>NUCLEOTIDE SEQUENCE</scope>
    <source>
        <strain evidence="4">1262</strain>
    </source>
</reference>
<dbReference type="AlphaFoldDB" id="A0A9P5CZT1"/>
<evidence type="ECO:0000313" key="4">
    <source>
        <dbReference type="EMBL" id="KAF4120857.1"/>
    </source>
</evidence>
<evidence type="ECO:0000256" key="2">
    <source>
        <dbReference type="ARBA" id="ARBA00023242"/>
    </source>
</evidence>
<dbReference type="GeneID" id="55969091"/>
<dbReference type="Pfam" id="PF11951">
    <property type="entry name" value="Fungal_trans_2"/>
    <property type="match status" value="1"/>
</dbReference>
<feature type="compositionally biased region" description="Low complexity" evidence="3">
    <location>
        <begin position="79"/>
        <end position="92"/>
    </location>
</feature>
<dbReference type="PANTHER" id="PTHR37534:SF46">
    <property type="entry name" value="ZN(II)2CYS6 TRANSCRIPTION FACTOR (EUROFUNG)"/>
    <property type="match status" value="1"/>
</dbReference>
<feature type="compositionally biased region" description="Basic and acidic residues" evidence="3">
    <location>
        <begin position="94"/>
        <end position="105"/>
    </location>
</feature>
<comment type="subcellular location">
    <subcellularLocation>
        <location evidence="1">Nucleus</location>
    </subcellularLocation>
</comment>
<accession>A0A9P5CZT1</accession>
<evidence type="ECO:0000313" key="5">
    <source>
        <dbReference type="Proteomes" id="UP000749293"/>
    </source>
</evidence>
<sequence length="474" mass="52312">MPFFIDYYTNTLCPGMVLVDGPGNPFRRQIMQLAAESPSLQHAICALSACNLRMRTKLSLGQDPRELSAELRAERKAAAESAAASSDGQDAQALDERTPLSEESEHRNLAIRLLNRQLNDPAKSSDDSTLATILLLSHCRMAESGIAKFHTQFAGVKRIMAIRSSRQMTRREPSWMEAVFAHFDAISASVNDREAQLSVPLAQLAGGDNMLPAGVENLIGCDGELFKTISRLGRLNLLSQHRPVQVRGMAPAEAAPSQAADVHAHGRLDGNGSGSSPDEADVVASATRYAGVYDVRRSAFWKEWKEIREALRRWKFDGETVSANLPEAPTPKQVRDLGSVSEAFRHAALLYTERLSSPMLPSSHSNFQNLVSQVIRYTTSLEAGSSAEKFLLWPLFVAGSECVDELQQSIVRSKCRGMMARSGYMNNLAALQVLEELWATELKGEDARVRTVGRRSPFNWSRYISGGDVEWIMF</sequence>
<dbReference type="RefSeq" id="XP_035319509.1">
    <property type="nucleotide sequence ID" value="XM_035464839.1"/>
</dbReference>
<dbReference type="InterPro" id="IPR021858">
    <property type="entry name" value="Fun_TF"/>
</dbReference>
<evidence type="ECO:0000256" key="3">
    <source>
        <dbReference type="SAM" id="MobiDB-lite"/>
    </source>
</evidence>
<dbReference type="PANTHER" id="PTHR37534">
    <property type="entry name" value="TRANSCRIPTIONAL ACTIVATOR PROTEIN UGA3"/>
    <property type="match status" value="1"/>
</dbReference>
<feature type="region of interest" description="Disordered" evidence="3">
    <location>
        <begin position="249"/>
        <end position="279"/>
    </location>
</feature>
<evidence type="ECO:0000256" key="1">
    <source>
        <dbReference type="ARBA" id="ARBA00004123"/>
    </source>
</evidence>
<keyword evidence="2" id="KW-0539">Nucleus</keyword>
<gene>
    <name evidence="4" type="ORF">GMORB2_2861</name>
</gene>
<name>A0A9P5CZT1_9HYPO</name>
<dbReference type="EMBL" id="JAANYQ010000015">
    <property type="protein sequence ID" value="KAF4120857.1"/>
    <property type="molecule type" value="Genomic_DNA"/>
</dbReference>
<feature type="region of interest" description="Disordered" evidence="3">
    <location>
        <begin position="78"/>
        <end position="105"/>
    </location>
</feature>
<protein>
    <submittedName>
        <fullName evidence="4">Pfam:DUF3468</fullName>
    </submittedName>
</protein>
<dbReference type="GO" id="GO:0005634">
    <property type="term" value="C:nucleus"/>
    <property type="evidence" value="ECO:0007669"/>
    <property type="project" value="UniProtKB-SubCell"/>
</dbReference>
<feature type="compositionally biased region" description="Low complexity" evidence="3">
    <location>
        <begin position="250"/>
        <end position="260"/>
    </location>
</feature>
<dbReference type="Proteomes" id="UP000749293">
    <property type="component" value="Unassembled WGS sequence"/>
</dbReference>
<keyword evidence="5" id="KW-1185">Reference proteome</keyword>
<comment type="caution">
    <text evidence="4">The sequence shown here is derived from an EMBL/GenBank/DDBJ whole genome shotgun (WGS) entry which is preliminary data.</text>
</comment>
<dbReference type="OrthoDB" id="3431704at2759"/>
<organism evidence="4 5">
    <name type="scientific">Geosmithia morbida</name>
    <dbReference type="NCBI Taxonomy" id="1094350"/>
    <lineage>
        <taxon>Eukaryota</taxon>
        <taxon>Fungi</taxon>
        <taxon>Dikarya</taxon>
        <taxon>Ascomycota</taxon>
        <taxon>Pezizomycotina</taxon>
        <taxon>Sordariomycetes</taxon>
        <taxon>Hypocreomycetidae</taxon>
        <taxon>Hypocreales</taxon>
        <taxon>Bionectriaceae</taxon>
        <taxon>Geosmithia</taxon>
    </lineage>
</organism>